<dbReference type="RefSeq" id="WP_270078372.1">
    <property type="nucleotide sequence ID" value="NZ_CP115174.1"/>
</dbReference>
<evidence type="ECO:0000313" key="1">
    <source>
        <dbReference type="EMBL" id="WBO23741.1"/>
    </source>
</evidence>
<dbReference type="EMBL" id="CP115174">
    <property type="protein sequence ID" value="WBO23741.1"/>
    <property type="molecule type" value="Genomic_DNA"/>
</dbReference>
<evidence type="ECO:0000313" key="2">
    <source>
        <dbReference type="Proteomes" id="UP001210865"/>
    </source>
</evidence>
<reference evidence="1 2" key="1">
    <citation type="submission" date="2022-12" db="EMBL/GenBank/DDBJ databases">
        <title>Sphingomonas abieness sp. nov., an endophytic bacterium isolated from Abies koreana.</title>
        <authorList>
            <person name="Jiang L."/>
            <person name="Lee J."/>
        </authorList>
    </citation>
    <scope>NUCLEOTIDE SEQUENCE [LARGE SCALE GENOMIC DNA]</scope>
    <source>
        <strain evidence="2">PAMB 00755</strain>
    </source>
</reference>
<organism evidence="1 2">
    <name type="scientific">Sphingomonas abietis</name>
    <dbReference type="NCBI Taxonomy" id="3012344"/>
    <lineage>
        <taxon>Bacteria</taxon>
        <taxon>Pseudomonadati</taxon>
        <taxon>Pseudomonadota</taxon>
        <taxon>Alphaproteobacteria</taxon>
        <taxon>Sphingomonadales</taxon>
        <taxon>Sphingomonadaceae</taxon>
        <taxon>Sphingomonas</taxon>
    </lineage>
</organism>
<protein>
    <submittedName>
        <fullName evidence="1">Uncharacterized protein</fullName>
    </submittedName>
</protein>
<proteinExistence type="predicted"/>
<sequence length="69" mass="7545">MPYAGFRDDGGNVYVQEAARADPGKAAALRIFARYWGRTLLHELLGVGEAPIDDREEPRLASISGGRDE</sequence>
<gene>
    <name evidence="1" type="ORF">PBT88_06360</name>
</gene>
<keyword evidence="2" id="KW-1185">Reference proteome</keyword>
<accession>A0ABY7NQC1</accession>
<dbReference type="Proteomes" id="UP001210865">
    <property type="component" value="Chromosome"/>
</dbReference>
<name>A0ABY7NQC1_9SPHN</name>